<evidence type="ECO:0000313" key="5">
    <source>
        <dbReference type="WBParaSite" id="L893_g31847.t1"/>
    </source>
</evidence>
<dbReference type="InterPro" id="IPR003595">
    <property type="entry name" value="Tyr_Pase_cat"/>
</dbReference>
<feature type="domain" description="Tyrosine-protein phosphatase" evidence="2">
    <location>
        <begin position="106"/>
        <end position="335"/>
    </location>
</feature>
<accession>A0A1I8A198</accession>
<dbReference type="SMART" id="SM00404">
    <property type="entry name" value="PTPc_motif"/>
    <property type="match status" value="1"/>
</dbReference>
<evidence type="ECO:0000259" key="3">
    <source>
        <dbReference type="PROSITE" id="PS50056"/>
    </source>
</evidence>
<feature type="compositionally biased region" description="Basic and acidic residues" evidence="1">
    <location>
        <begin position="390"/>
        <end position="441"/>
    </location>
</feature>
<evidence type="ECO:0000313" key="4">
    <source>
        <dbReference type="Proteomes" id="UP000095287"/>
    </source>
</evidence>
<dbReference type="CDD" id="cd00047">
    <property type="entry name" value="PTPc"/>
    <property type="match status" value="1"/>
</dbReference>
<proteinExistence type="predicted"/>
<dbReference type="SMART" id="SM00194">
    <property type="entry name" value="PTPc"/>
    <property type="match status" value="1"/>
</dbReference>
<dbReference type="PRINTS" id="PR00700">
    <property type="entry name" value="PRTYPHPHTASE"/>
</dbReference>
<feature type="compositionally biased region" description="Low complexity" evidence="1">
    <location>
        <begin position="610"/>
        <end position="623"/>
    </location>
</feature>
<dbReference type="InterPro" id="IPR029021">
    <property type="entry name" value="Prot-tyrosine_phosphatase-like"/>
</dbReference>
<dbReference type="InterPro" id="IPR016130">
    <property type="entry name" value="Tyr_Pase_AS"/>
</dbReference>
<dbReference type="InterPro" id="IPR000242">
    <property type="entry name" value="PTP_cat"/>
</dbReference>
<dbReference type="AlphaFoldDB" id="A0A1I8A198"/>
<feature type="region of interest" description="Disordered" evidence="1">
    <location>
        <begin position="526"/>
        <end position="592"/>
    </location>
</feature>
<dbReference type="WBParaSite" id="L893_g31847.t1">
    <property type="protein sequence ID" value="L893_g31847.t1"/>
    <property type="gene ID" value="L893_g31847"/>
</dbReference>
<evidence type="ECO:0000259" key="2">
    <source>
        <dbReference type="PROSITE" id="PS50055"/>
    </source>
</evidence>
<dbReference type="Gene3D" id="3.90.190.10">
    <property type="entry name" value="Protein tyrosine phosphatase superfamily"/>
    <property type="match status" value="1"/>
</dbReference>
<evidence type="ECO:0000256" key="1">
    <source>
        <dbReference type="SAM" id="MobiDB-lite"/>
    </source>
</evidence>
<name>A0A1I8A198_9BILA</name>
<dbReference type="PANTHER" id="PTHR46163:SF5">
    <property type="entry name" value="TYROSINE-PROTEIN PHOSPHATASE"/>
    <property type="match status" value="1"/>
</dbReference>
<dbReference type="GO" id="GO:0004725">
    <property type="term" value="F:protein tyrosine phosphatase activity"/>
    <property type="evidence" value="ECO:0007669"/>
    <property type="project" value="InterPro"/>
</dbReference>
<dbReference type="InterPro" id="IPR052782">
    <property type="entry name" value="Oocyte-zygote_transition_reg"/>
</dbReference>
<dbReference type="Proteomes" id="UP000095287">
    <property type="component" value="Unplaced"/>
</dbReference>
<organism evidence="4 5">
    <name type="scientific">Steinernema glaseri</name>
    <dbReference type="NCBI Taxonomy" id="37863"/>
    <lineage>
        <taxon>Eukaryota</taxon>
        <taxon>Metazoa</taxon>
        <taxon>Ecdysozoa</taxon>
        <taxon>Nematoda</taxon>
        <taxon>Chromadorea</taxon>
        <taxon>Rhabditida</taxon>
        <taxon>Tylenchina</taxon>
        <taxon>Panagrolaimomorpha</taxon>
        <taxon>Strongyloidoidea</taxon>
        <taxon>Steinernematidae</taxon>
        <taxon>Steinernema</taxon>
    </lineage>
</organism>
<sequence length="638" mass="71352">MADETSIDVLLTVLHRCTHLSYGQVIGVRLITATQGNQILRRFCITKQSFTKTDRFAEQFSPEAKEAVKKFVEQTNKGGIHALRLNYMELKAFVPPENAKTGSEMNPTKCRYKDVICFDKSRVVLNWPPGVKGDFIHANRVEHKLLDNPFICCQGPMDGTVPDFWRMVWQEKVKVIIMLCRCEELGKAKCAQYWPPNKDESRTFYGLTIKNEKIDTSDPSFVETRLLLTFEGVQRHVDHLQWTEWPDKSVPKTPMAPFRLLRHSRQYKKNPSIVHCSAGIGRTGTLIMIELVYKSLYQGKIPEVLQLARELRCMRSQAVQTEDQYIYIHFALLQLFNIKQIVQQKDIKSFCREYEAYLKLLNDNGGRQLAIAATATPFVPVGQTVEEDVTGEKQSDRDKKRQSDRDKKKSDRDKKKHSDRDKNKKSDRDKKKDKTTDEGSLRRRKMLRVCRPGGSSNRNKKEEKKDVSVMPEPKTCSPAASPVTAAVAGQSVIASALNPPKTATTPTILPTTVQATTVQTFTTILNPESNGTEDACPPTGESPVASVPSPGKPGDLDQTQMCPPLQPTPPPSPAAAPGNTPAKAYTIQTTNGKKVIVYQRSAKPLNKVFATPQAQQQPQIPATNSNAVQPAPGANPNN</sequence>
<dbReference type="InterPro" id="IPR000387">
    <property type="entry name" value="Tyr_Pase_dom"/>
</dbReference>
<feature type="domain" description="Tyrosine specific protein phosphatases" evidence="3">
    <location>
        <begin position="273"/>
        <end position="326"/>
    </location>
</feature>
<feature type="region of interest" description="Disordered" evidence="1">
    <location>
        <begin position="384"/>
        <end position="478"/>
    </location>
</feature>
<dbReference type="PANTHER" id="PTHR46163">
    <property type="entry name" value="TYROSINE-PROTEIN PHOSPHATASE-RELATED"/>
    <property type="match status" value="1"/>
</dbReference>
<feature type="compositionally biased region" description="Pro residues" evidence="1">
    <location>
        <begin position="564"/>
        <end position="574"/>
    </location>
</feature>
<dbReference type="PROSITE" id="PS00383">
    <property type="entry name" value="TYR_PHOSPHATASE_1"/>
    <property type="match status" value="1"/>
</dbReference>
<feature type="region of interest" description="Disordered" evidence="1">
    <location>
        <begin position="608"/>
        <end position="638"/>
    </location>
</feature>
<keyword evidence="4" id="KW-1185">Reference proteome</keyword>
<protein>
    <submittedName>
        <fullName evidence="5">Protein-tyrosine phosphatase</fullName>
    </submittedName>
</protein>
<dbReference type="PROSITE" id="PS50056">
    <property type="entry name" value="TYR_PHOSPHATASE_2"/>
    <property type="match status" value="1"/>
</dbReference>
<dbReference type="SUPFAM" id="SSF52799">
    <property type="entry name" value="(Phosphotyrosine protein) phosphatases II"/>
    <property type="match status" value="1"/>
</dbReference>
<dbReference type="Pfam" id="PF00102">
    <property type="entry name" value="Y_phosphatase"/>
    <property type="match status" value="1"/>
</dbReference>
<reference evidence="5" key="1">
    <citation type="submission" date="2016-11" db="UniProtKB">
        <authorList>
            <consortium name="WormBaseParasite"/>
        </authorList>
    </citation>
    <scope>IDENTIFICATION</scope>
</reference>
<dbReference type="PROSITE" id="PS50055">
    <property type="entry name" value="TYR_PHOSPHATASE_PTP"/>
    <property type="match status" value="1"/>
</dbReference>